<dbReference type="AlphaFoldDB" id="A0A117DS96"/>
<dbReference type="GO" id="GO:0004386">
    <property type="term" value="F:helicase activity"/>
    <property type="evidence" value="ECO:0007669"/>
    <property type="project" value="UniProtKB-KW"/>
</dbReference>
<name>A0A117DS96_9DEIO</name>
<protein>
    <submittedName>
        <fullName evidence="1">Pre-mRNA splicing helicase, brr2</fullName>
    </submittedName>
</protein>
<reference evidence="2" key="1">
    <citation type="submission" date="2015-11" db="EMBL/GenBank/DDBJ databases">
        <title>Draft Genome Sequence of the Radioresistant Bacterium Deinococcus grandis, Isolated from Freshwater Fish in Japan.</title>
        <authorList>
            <person name="Satoh K."/>
            <person name="Onodera T."/>
            <person name="Omoso K."/>
            <person name="Takeda-Yano K."/>
            <person name="Katayama T."/>
            <person name="Oono Y."/>
            <person name="Narumi I."/>
        </authorList>
    </citation>
    <scope>NUCLEOTIDE SEQUENCE [LARGE SCALE GENOMIC DNA]</scope>
    <source>
        <strain evidence="2">ATCC 43672</strain>
    </source>
</reference>
<dbReference type="EMBL" id="BCMS01000006">
    <property type="protein sequence ID" value="GAQ23986.1"/>
    <property type="molecule type" value="Genomic_DNA"/>
</dbReference>
<gene>
    <name evidence="1" type="ORF">DEIGR_400119</name>
</gene>
<dbReference type="RefSeq" id="WP_153013992.1">
    <property type="nucleotide sequence ID" value="NZ_BCMS01000006.1"/>
</dbReference>
<dbReference type="OrthoDB" id="10003349at2"/>
<organism evidence="1 2">
    <name type="scientific">Deinococcus grandis</name>
    <dbReference type="NCBI Taxonomy" id="57498"/>
    <lineage>
        <taxon>Bacteria</taxon>
        <taxon>Thermotogati</taxon>
        <taxon>Deinococcota</taxon>
        <taxon>Deinococci</taxon>
        <taxon>Deinococcales</taxon>
        <taxon>Deinococcaceae</taxon>
        <taxon>Deinococcus</taxon>
    </lineage>
</organism>
<keyword evidence="2" id="KW-1185">Reference proteome</keyword>
<dbReference type="Proteomes" id="UP000056209">
    <property type="component" value="Unassembled WGS sequence"/>
</dbReference>
<comment type="caution">
    <text evidence="1">The sequence shown here is derived from an EMBL/GenBank/DDBJ whole genome shotgun (WGS) entry which is preliminary data.</text>
</comment>
<accession>A0A117DS96</accession>
<keyword evidence="1" id="KW-0547">Nucleotide-binding</keyword>
<evidence type="ECO:0000313" key="1">
    <source>
        <dbReference type="EMBL" id="GAQ23986.1"/>
    </source>
</evidence>
<keyword evidence="1" id="KW-0378">Hydrolase</keyword>
<sequence length="168" mass="18442">MNYQLVVTGEQLSLINRAAETAARVSIGQLDSVAHQLLMDLESDPFCEIRDVLEGAQHLMTGSRSLSAAPNAALRDQHECAWSVYHAARYQLYREHCEREGTPMSAATVLSAPPTRHGAHDPPTVTPIPDVQVEIVDPSGRVSYRRPLGHPDILEALARPGYSVRRAP</sequence>
<keyword evidence="1" id="KW-0347">Helicase</keyword>
<keyword evidence="1" id="KW-0067">ATP-binding</keyword>
<proteinExistence type="predicted"/>
<evidence type="ECO:0000313" key="2">
    <source>
        <dbReference type="Proteomes" id="UP000056209"/>
    </source>
</evidence>